<evidence type="ECO:0000313" key="3">
    <source>
        <dbReference type="Proteomes" id="UP000095282"/>
    </source>
</evidence>
<dbReference type="GO" id="GO:0003682">
    <property type="term" value="F:chromatin binding"/>
    <property type="evidence" value="ECO:0007669"/>
    <property type="project" value="TreeGrafter"/>
</dbReference>
<accession>A0A1I7UM03</accession>
<dbReference type="SUPFAM" id="SSF63748">
    <property type="entry name" value="Tudor/PWWP/MBT"/>
    <property type="match status" value="4"/>
</dbReference>
<dbReference type="InterPro" id="IPR050548">
    <property type="entry name" value="PcG_chromatin_remod_factors"/>
</dbReference>
<evidence type="ECO:0000256" key="1">
    <source>
        <dbReference type="ARBA" id="ARBA00022737"/>
    </source>
</evidence>
<dbReference type="PROSITE" id="PS51079">
    <property type="entry name" value="MBT"/>
    <property type="match status" value="2"/>
</dbReference>
<dbReference type="WBParaSite" id="Csp11.Scaffold630.g17304.t1">
    <property type="protein sequence ID" value="Csp11.Scaffold630.g17304.t1"/>
    <property type="gene ID" value="Csp11.Scaffold630.g17304"/>
</dbReference>
<dbReference type="STRING" id="1561998.A0A1I7UM03"/>
<dbReference type="Proteomes" id="UP000095282">
    <property type="component" value="Unplaced"/>
</dbReference>
<reference evidence="4" key="1">
    <citation type="submission" date="2016-11" db="UniProtKB">
        <authorList>
            <consortium name="WormBaseParasite"/>
        </authorList>
    </citation>
    <scope>IDENTIFICATION</scope>
</reference>
<dbReference type="AlphaFoldDB" id="A0A1I7UM03"/>
<dbReference type="PANTHER" id="PTHR12247">
    <property type="entry name" value="POLYCOMB GROUP PROTEIN"/>
    <property type="match status" value="1"/>
</dbReference>
<dbReference type="SMART" id="SM00561">
    <property type="entry name" value="MBT"/>
    <property type="match status" value="3"/>
</dbReference>
<keyword evidence="1" id="KW-0677">Repeat</keyword>
<name>A0A1I7UM03_9PELO</name>
<proteinExistence type="predicted"/>
<dbReference type="GO" id="GO:0045892">
    <property type="term" value="P:negative regulation of DNA-templated transcription"/>
    <property type="evidence" value="ECO:0007669"/>
    <property type="project" value="TreeGrafter"/>
</dbReference>
<keyword evidence="3" id="KW-1185">Reference proteome</keyword>
<dbReference type="GO" id="GO:0005634">
    <property type="term" value="C:nucleus"/>
    <property type="evidence" value="ECO:0007669"/>
    <property type="project" value="InterPro"/>
</dbReference>
<protein>
    <submittedName>
        <fullName evidence="4">Tudor domain-containing protein</fullName>
    </submittedName>
</protein>
<dbReference type="CDD" id="cd20088">
    <property type="entry name" value="MBT"/>
    <property type="match status" value="1"/>
</dbReference>
<feature type="repeat" description="MBT" evidence="2">
    <location>
        <begin position="407"/>
        <end position="506"/>
    </location>
</feature>
<dbReference type="InterPro" id="IPR004092">
    <property type="entry name" value="Mbt"/>
</dbReference>
<evidence type="ECO:0000313" key="4">
    <source>
        <dbReference type="WBParaSite" id="Csp11.Scaffold630.g17304.t1"/>
    </source>
</evidence>
<organism evidence="3 4">
    <name type="scientific">Caenorhabditis tropicalis</name>
    <dbReference type="NCBI Taxonomy" id="1561998"/>
    <lineage>
        <taxon>Eukaryota</taxon>
        <taxon>Metazoa</taxon>
        <taxon>Ecdysozoa</taxon>
        <taxon>Nematoda</taxon>
        <taxon>Chromadorea</taxon>
        <taxon>Rhabditida</taxon>
        <taxon>Rhabditina</taxon>
        <taxon>Rhabditomorpha</taxon>
        <taxon>Rhabditoidea</taxon>
        <taxon>Rhabditidae</taxon>
        <taxon>Peloderinae</taxon>
        <taxon>Caenorhabditis</taxon>
    </lineage>
</organism>
<dbReference type="Pfam" id="PF02820">
    <property type="entry name" value="MBT"/>
    <property type="match status" value="3"/>
</dbReference>
<sequence>MNCLNHNHEAHREREKMSKYMKLVRFNRKPDKKGERSYSWETHLRAHEEGKTEFVPADAFSKNLIVDFSGVIKEGVIFETVIHDYDHVVRDVEPRWFARVEKTCGYRVLAQFIGCSSKFWIHILSDEVHGFANAPATVEHGLTIPYIPPLSVNEEYCHDLKNYIYNCIDHEIVGEHALSPLFDENRKLIHTPRFRVGQRLELLNYQKSTEIRVARIKEICGRRINALVMKEDYPLGKGEDYPTDEDDRQFENKAAQYWIDEGSFFIFPVGFAAVNGYSLRAMPDYIKHTKKIAEAIGKGEEPQYKPEDITFKDLEREHVDEELMNELKVGQKFELIDPLAQQFNSLHVASILSFCKTPGFIIVGMDGPDALEDSFPIYIMNLFMFPVGYSETYGLTLEKPDGFEDNFDWAKYLKSEKAEALPLDSFRPMPSRERLEKFQVGMRLEAADMCENQFICPATIKSVHGRLINVNFDGWDSEFDELYDIDSHDILPIGWCELHNYVLQPPKRYT</sequence>
<feature type="repeat" description="MBT" evidence="2">
    <location>
        <begin position="158"/>
        <end position="282"/>
    </location>
</feature>
<dbReference type="eggNOG" id="KOG3766">
    <property type="taxonomic scope" value="Eukaryota"/>
</dbReference>
<dbReference type="CDD" id="cd20100">
    <property type="entry name" value="MBT_dSfmbt-like_rpt4"/>
    <property type="match status" value="1"/>
</dbReference>
<dbReference type="PANTHER" id="PTHR12247:SF131">
    <property type="entry name" value="LD05287P"/>
    <property type="match status" value="1"/>
</dbReference>
<dbReference type="Gene3D" id="2.30.30.140">
    <property type="match status" value="4"/>
</dbReference>
<evidence type="ECO:0000256" key="2">
    <source>
        <dbReference type="PROSITE-ProRule" id="PRU00459"/>
    </source>
</evidence>
<dbReference type="GO" id="GO:0042393">
    <property type="term" value="F:histone binding"/>
    <property type="evidence" value="ECO:0007669"/>
    <property type="project" value="TreeGrafter"/>
</dbReference>